<protein>
    <submittedName>
        <fullName evidence="2">Glucosidase</fullName>
    </submittedName>
</protein>
<dbReference type="RefSeq" id="WP_394838799.1">
    <property type="nucleotide sequence ID" value="NZ_CP089929.1"/>
</dbReference>
<feature type="domain" description="Mannosylglycerate hydrolase MGH1-like glycoside hydrolase" evidence="1">
    <location>
        <begin position="731"/>
        <end position="895"/>
    </location>
</feature>
<dbReference type="SUPFAM" id="SSF48208">
    <property type="entry name" value="Six-hairpin glycosidases"/>
    <property type="match status" value="1"/>
</dbReference>
<evidence type="ECO:0000259" key="1">
    <source>
        <dbReference type="Pfam" id="PF22422"/>
    </source>
</evidence>
<reference evidence="2" key="1">
    <citation type="submission" date="2021-12" db="EMBL/GenBank/DDBJ databases">
        <title>Discovery of the Pendulisporaceae a myxobacterial family with distinct sporulation behavior and unique specialized metabolism.</title>
        <authorList>
            <person name="Garcia R."/>
            <person name="Popoff A."/>
            <person name="Bader C.D."/>
            <person name="Loehr J."/>
            <person name="Walesch S."/>
            <person name="Walt C."/>
            <person name="Boldt J."/>
            <person name="Bunk B."/>
            <person name="Haeckl F.J.F.P.J."/>
            <person name="Gunesch A.P."/>
            <person name="Birkelbach J."/>
            <person name="Nuebel U."/>
            <person name="Pietschmann T."/>
            <person name="Bach T."/>
            <person name="Mueller R."/>
        </authorList>
    </citation>
    <scope>NUCLEOTIDE SEQUENCE</scope>
    <source>
        <strain evidence="2">MSr11367</strain>
    </source>
</reference>
<accession>A0ABZ2LDX2</accession>
<feature type="domain" description="Mannosylglycerate hydrolase MGH1-like glycoside hydrolase" evidence="1">
    <location>
        <begin position="436"/>
        <end position="541"/>
    </location>
</feature>
<evidence type="ECO:0000313" key="2">
    <source>
        <dbReference type="EMBL" id="WXB09127.1"/>
    </source>
</evidence>
<dbReference type="InterPro" id="IPR012341">
    <property type="entry name" value="6hp_glycosidase-like_sf"/>
</dbReference>
<dbReference type="InterPro" id="IPR054491">
    <property type="entry name" value="MGH1-like_GH"/>
</dbReference>
<dbReference type="PANTHER" id="PTHR10412:SF10">
    <property type="entry name" value="GLYCOSYL HYDROLASE FAMILY 63 C-TERMINAL DOMAIN-CONTAINING PROTEIN"/>
    <property type="match status" value="1"/>
</dbReference>
<dbReference type="InterPro" id="IPR008928">
    <property type="entry name" value="6-hairpin_glycosidase_sf"/>
</dbReference>
<evidence type="ECO:0000313" key="3">
    <source>
        <dbReference type="Proteomes" id="UP001374803"/>
    </source>
</evidence>
<sequence>MTRPVPTKKECDRLQEAHAGRKWRRWGTYLSLRQWGTVREDYSAGGDAWRYLTYEDAIARAYRWGEDGLLGISDNRGLVHFAPALWNESDPILKERLFGLSGPEGNHGEDVKEVYYFLDGTPTHSYAKAIYKYPQRRFPCEDIREAAARAGRNVREPEIWDFGVFDDDAYFDVVVEYAKVDVEDVIIRLTVTNRGRTAAPVHLLPTIWFRNTWSWQEPVLEDSFFWAESPKRGHRTIAMQQTHLGARRLYIEAPAHQASEEGPELLFTENETNFELLNGTPNRTPYTKDAFHRYVIAGETTAVNPEKRGSKAAAHVRWVLGPGESKVMHLRFTDTRLEAPFSDIGALFEERIADANAFYDGIMPCGLSQEERAVYRQAMAGLLWTKQFYYFDVDRWLRGDPAYPAPPPERLNGRNNDWRSLYNSEILSVPDKWEFPWYAAWDLAFHCVPFALIDAEFARTQLTLLLREWYMHPNGRLPAYEWAFGDVNPPVHAWAALRVYQIERRMTGHLDRPFLESVFHKLMLNFTWWVNRKDADGKNVFEGGFLGLDNIGVFDRSNALPEGGTLEQADATSWMGMYCLNLLSMSLELARENPSYQDVANKYFEHFLYIARAMNGNPSSRFGKDKKKAMKEGEDSVCLWDEEDGFFYDVLRLPGNQYAPLKVRSMVGIIPLFAVETVDDELLQQFPAFVKRVRWFVVNRPELGAYLAQFQGFGQAGPGGRHILSLVGPERLVRILRRVLDENEFLSPYGIRSLSRVHRDKPYSLAINGAMHQVAYEPGESGSGLFGGNSNWRGPIWFPVNYLLIEALQKYHHFYGDELKVECPTGSGKWMNLWDVSSELSRRLASLFLRGKDGRRPIDGSQEKLERDPHFRDYLIFPEYFHGDTGAGLGANHQTGWTALVAKLLQQSPLWREREKEK</sequence>
<dbReference type="Gene3D" id="1.50.10.10">
    <property type="match status" value="1"/>
</dbReference>
<dbReference type="InterPro" id="IPR004888">
    <property type="entry name" value="Glycoside_hydrolase_63"/>
</dbReference>
<gene>
    <name evidence="2" type="ORF">LVJ94_18065</name>
</gene>
<name>A0ABZ2LDX2_9BACT</name>
<organism evidence="2 3">
    <name type="scientific">Pendulispora rubella</name>
    <dbReference type="NCBI Taxonomy" id="2741070"/>
    <lineage>
        <taxon>Bacteria</taxon>
        <taxon>Pseudomonadati</taxon>
        <taxon>Myxococcota</taxon>
        <taxon>Myxococcia</taxon>
        <taxon>Myxococcales</taxon>
        <taxon>Sorangiineae</taxon>
        <taxon>Pendulisporaceae</taxon>
        <taxon>Pendulispora</taxon>
    </lineage>
</organism>
<dbReference type="Proteomes" id="UP001374803">
    <property type="component" value="Chromosome"/>
</dbReference>
<dbReference type="Pfam" id="PF22422">
    <property type="entry name" value="MGH1-like_GH"/>
    <property type="match status" value="2"/>
</dbReference>
<keyword evidence="3" id="KW-1185">Reference proteome</keyword>
<dbReference type="EMBL" id="CP089983">
    <property type="protein sequence ID" value="WXB09127.1"/>
    <property type="molecule type" value="Genomic_DNA"/>
</dbReference>
<proteinExistence type="predicted"/>
<dbReference type="PANTHER" id="PTHR10412">
    <property type="entry name" value="MANNOSYL-OLIGOSACCHARIDE GLUCOSIDASE"/>
    <property type="match status" value="1"/>
</dbReference>